<dbReference type="EMBL" id="BAABME010007438">
    <property type="protein sequence ID" value="GAA0170881.1"/>
    <property type="molecule type" value="Genomic_DNA"/>
</dbReference>
<organism evidence="1 2">
    <name type="scientific">Lithospermum erythrorhizon</name>
    <name type="common">Purple gromwell</name>
    <name type="synonym">Lithospermum officinale var. erythrorhizon</name>
    <dbReference type="NCBI Taxonomy" id="34254"/>
    <lineage>
        <taxon>Eukaryota</taxon>
        <taxon>Viridiplantae</taxon>
        <taxon>Streptophyta</taxon>
        <taxon>Embryophyta</taxon>
        <taxon>Tracheophyta</taxon>
        <taxon>Spermatophyta</taxon>
        <taxon>Magnoliopsida</taxon>
        <taxon>eudicotyledons</taxon>
        <taxon>Gunneridae</taxon>
        <taxon>Pentapetalae</taxon>
        <taxon>asterids</taxon>
        <taxon>lamiids</taxon>
        <taxon>Boraginales</taxon>
        <taxon>Boraginaceae</taxon>
        <taxon>Boraginoideae</taxon>
        <taxon>Lithospermeae</taxon>
        <taxon>Lithospermum</taxon>
    </lineage>
</organism>
<sequence>MQHLYNNFKKANSGGDLRHILWACARASNPRWWKKRMQQLKVMDVKAHMWLLSHARSPRRWNKAFFPLIVKTDMLCNNLSESFNSFILKAREKSIITMLETIRKKLMKRIRDRKIAMERKTCPVYPRIMKILDENFKLSDGMEVEWNWGRGGGRDSFKVQTYGRQYVVDCKAKECTCRLWQLTGIHVHMLYTVYLNYNNFQ</sequence>
<protein>
    <recommendedName>
        <fullName evidence="3">SWIM-type domain-containing protein</fullName>
    </recommendedName>
</protein>
<dbReference type="Proteomes" id="UP001454036">
    <property type="component" value="Unassembled WGS sequence"/>
</dbReference>
<evidence type="ECO:0000313" key="2">
    <source>
        <dbReference type="Proteomes" id="UP001454036"/>
    </source>
</evidence>
<name>A0AAV3R6C0_LITER</name>
<dbReference type="PANTHER" id="PTHR31973">
    <property type="entry name" value="POLYPROTEIN, PUTATIVE-RELATED"/>
    <property type="match status" value="1"/>
</dbReference>
<dbReference type="PANTHER" id="PTHR31973:SF187">
    <property type="entry name" value="MUTATOR TRANSPOSASE MUDRA PROTEIN"/>
    <property type="match status" value="1"/>
</dbReference>
<comment type="caution">
    <text evidence="1">The sequence shown here is derived from an EMBL/GenBank/DDBJ whole genome shotgun (WGS) entry which is preliminary data.</text>
</comment>
<accession>A0AAV3R6C0</accession>
<gene>
    <name evidence="1" type="ORF">LIER_25048</name>
</gene>
<proteinExistence type="predicted"/>
<dbReference type="AlphaFoldDB" id="A0AAV3R6C0"/>
<evidence type="ECO:0000313" key="1">
    <source>
        <dbReference type="EMBL" id="GAA0170881.1"/>
    </source>
</evidence>
<reference evidence="1 2" key="1">
    <citation type="submission" date="2024-01" db="EMBL/GenBank/DDBJ databases">
        <title>The complete chloroplast genome sequence of Lithospermum erythrorhizon: insights into the phylogenetic relationship among Boraginaceae species and the maternal lineages of purple gromwells.</title>
        <authorList>
            <person name="Okada T."/>
            <person name="Watanabe K."/>
        </authorList>
    </citation>
    <scope>NUCLEOTIDE SEQUENCE [LARGE SCALE GENOMIC DNA]</scope>
</reference>
<keyword evidence="2" id="KW-1185">Reference proteome</keyword>
<evidence type="ECO:0008006" key="3">
    <source>
        <dbReference type="Google" id="ProtNLM"/>
    </source>
</evidence>